<feature type="compositionally biased region" description="Basic and acidic residues" evidence="1">
    <location>
        <begin position="966"/>
        <end position="975"/>
    </location>
</feature>
<gene>
    <name evidence="2" type="ORF">HYPBUDRAFT_196319</name>
</gene>
<proteinExistence type="predicted"/>
<feature type="compositionally biased region" description="Basic residues" evidence="1">
    <location>
        <begin position="976"/>
        <end position="989"/>
    </location>
</feature>
<dbReference type="EMBL" id="KV454540">
    <property type="protein sequence ID" value="ODV67526.1"/>
    <property type="molecule type" value="Genomic_DNA"/>
</dbReference>
<evidence type="ECO:0000313" key="3">
    <source>
        <dbReference type="Proteomes" id="UP000095085"/>
    </source>
</evidence>
<evidence type="ECO:0000313" key="2">
    <source>
        <dbReference type="EMBL" id="ODV67526.1"/>
    </source>
</evidence>
<evidence type="ECO:0000256" key="1">
    <source>
        <dbReference type="SAM" id="MobiDB-lite"/>
    </source>
</evidence>
<feature type="compositionally biased region" description="Acidic residues" evidence="1">
    <location>
        <begin position="423"/>
        <end position="432"/>
    </location>
</feature>
<feature type="compositionally biased region" description="Basic and acidic residues" evidence="1">
    <location>
        <begin position="448"/>
        <end position="462"/>
    </location>
</feature>
<dbReference type="STRING" id="984485.A0A1E4RJW5"/>
<dbReference type="RefSeq" id="XP_020076593.1">
    <property type="nucleotide sequence ID" value="XM_020222981.1"/>
</dbReference>
<dbReference type="Proteomes" id="UP000095085">
    <property type="component" value="Unassembled WGS sequence"/>
</dbReference>
<protein>
    <submittedName>
        <fullName evidence="2">Uncharacterized protein</fullName>
    </submittedName>
</protein>
<feature type="region of interest" description="Disordered" evidence="1">
    <location>
        <begin position="423"/>
        <end position="475"/>
    </location>
</feature>
<feature type="region of interest" description="Disordered" evidence="1">
    <location>
        <begin position="925"/>
        <end position="989"/>
    </location>
</feature>
<accession>A0A1E4RJW5</accession>
<dbReference type="OrthoDB" id="3980110at2759"/>
<reference evidence="3" key="1">
    <citation type="submission" date="2016-05" db="EMBL/GenBank/DDBJ databases">
        <title>Comparative genomics of biotechnologically important yeasts.</title>
        <authorList>
            <consortium name="DOE Joint Genome Institute"/>
            <person name="Riley R."/>
            <person name="Haridas S."/>
            <person name="Wolfe K.H."/>
            <person name="Lopes M.R."/>
            <person name="Hittinger C.T."/>
            <person name="Goker M."/>
            <person name="Salamov A."/>
            <person name="Wisecaver J."/>
            <person name="Long T.M."/>
            <person name="Aerts A.L."/>
            <person name="Barry K."/>
            <person name="Choi C."/>
            <person name="Clum A."/>
            <person name="Coughlan A.Y."/>
            <person name="Deshpande S."/>
            <person name="Douglass A.P."/>
            <person name="Hanson S.J."/>
            <person name="Klenk H.-P."/>
            <person name="Labutti K."/>
            <person name="Lapidus A."/>
            <person name="Lindquist E."/>
            <person name="Lipzen A."/>
            <person name="Meier-Kolthoff J.P."/>
            <person name="Ohm R.A."/>
            <person name="Otillar R.P."/>
            <person name="Pangilinan J."/>
            <person name="Peng Y."/>
            <person name="Rokas A."/>
            <person name="Rosa C.A."/>
            <person name="Scheuner C."/>
            <person name="Sibirny A.A."/>
            <person name="Slot J.C."/>
            <person name="Stielow J.B."/>
            <person name="Sun H."/>
            <person name="Kurtzman C.P."/>
            <person name="Blackwell M."/>
            <person name="Grigoriev I.V."/>
            <person name="Jeffries T.W."/>
        </authorList>
    </citation>
    <scope>NUCLEOTIDE SEQUENCE [LARGE SCALE GENOMIC DNA]</scope>
    <source>
        <strain evidence="3">NRRL Y-1933</strain>
    </source>
</reference>
<organism evidence="2 3">
    <name type="scientific">Hyphopichia burtonii NRRL Y-1933</name>
    <dbReference type="NCBI Taxonomy" id="984485"/>
    <lineage>
        <taxon>Eukaryota</taxon>
        <taxon>Fungi</taxon>
        <taxon>Dikarya</taxon>
        <taxon>Ascomycota</taxon>
        <taxon>Saccharomycotina</taxon>
        <taxon>Pichiomycetes</taxon>
        <taxon>Debaryomycetaceae</taxon>
        <taxon>Hyphopichia</taxon>
    </lineage>
</organism>
<dbReference type="GeneID" id="30997530"/>
<keyword evidence="3" id="KW-1185">Reference proteome</keyword>
<name>A0A1E4RJW5_9ASCO</name>
<sequence>MLSEELDSGQEQKVMEFDFPLPAKKLGSTTNFTKKHNELAEFLKLAKNKQLYHIFTTVAGLCDPFTQPEEVNIVLSIDCLADLLISISYSNLKHMPLPEQVNIYDIDDDENDEHDDDFDVVYEYNRLETFDMQFSEKDLKILKEPDINSIKFNLSTFFFIILQKIQNIALDAGLELDLRFVENDETRWMENLYQWNPNPEIAEDHYKLRLCYSISCVLLVAIYKLFKPASGSYNLALNPYLHSFIKIWKCHSNIIILGLEIDRRLENENEENGTFLQTPHIVKETLRGSSSIRTVLAWILNQNPSLLYLTDESPIFGHDIKNESLLDFTHPLIRKNRSGGALLIDMRFVIVALLIINSGLAFAAGSTSKKDAHEKSDEELRRWKNQRTLIAEIGDLLIDLEYDDKFDEDIRYIFGYEYFDSDDDDNDDDDNDIHDNNDHDDSDGESTEVSKLKEVDPSEEKNPIPTAIRSQSDLNSIDFDEEGRDWRDLPRGDNIYDADWFKDLLKHHNQQSKEDQSVSDDFFSSWSELLATFEYLKEDDIDGTEAETKLGQVVINTVAKAIRDEDQTGAGSRDDSIDPDRIYKYWTSAASKEDIEIAQEKKMLVPFFTITNFELLLINNQKLVRCLIDQMLMCKGYRRVLIWFLTHNINLSTVLIDYVFELLTGLRGQSKRQTPYKFTRKGENVHLSEVERLMLLHEFLTNSSVFLSATEGVEIEPGVEFVLAESIAKKMMQVLCMMIERLISLDIISFTKGKEDDLHDYFNELQVLLINWVGKLPEARKLFFQIKDESFKAKKEDDPRESKETIRNENIIENHEDEMHFLQNYINSSNDGEQKQVFDETRLSGVFEKYSRRLGIHLKLLIALQKKDFTEYKKFKSLGLEIMFKDFKFFLENFNSLCEMEDLAESLFYIFEKIVATGKLNDLEEEQEEPVLSEPPELVTGDAISSNEHESGEAEFNDQFLNGEGGFRENRETEKKSKKKKKKKSKKGK</sequence>
<dbReference type="AlphaFoldDB" id="A0A1E4RJW5"/>